<protein>
    <submittedName>
        <fullName evidence="9">ABC transporter permease</fullName>
    </submittedName>
</protein>
<keyword evidence="6 7" id="KW-0472">Membrane</keyword>
<evidence type="ECO:0000256" key="6">
    <source>
        <dbReference type="ARBA" id="ARBA00023136"/>
    </source>
</evidence>
<evidence type="ECO:0000256" key="2">
    <source>
        <dbReference type="ARBA" id="ARBA00022448"/>
    </source>
</evidence>
<dbReference type="Gene3D" id="1.10.3720.10">
    <property type="entry name" value="MetI-like"/>
    <property type="match status" value="1"/>
</dbReference>
<feature type="transmembrane region" description="Helical" evidence="7">
    <location>
        <begin position="167"/>
        <end position="197"/>
    </location>
</feature>
<feature type="transmembrane region" description="Helical" evidence="7">
    <location>
        <begin position="12"/>
        <end position="30"/>
    </location>
</feature>
<dbReference type="InterPro" id="IPR000515">
    <property type="entry name" value="MetI-like"/>
</dbReference>
<dbReference type="Pfam" id="PF00528">
    <property type="entry name" value="BPD_transp_1"/>
    <property type="match status" value="1"/>
</dbReference>
<accession>A0A942T3I8</accession>
<keyword evidence="11" id="KW-1185">Reference proteome</keyword>
<evidence type="ECO:0000256" key="3">
    <source>
        <dbReference type="ARBA" id="ARBA00022475"/>
    </source>
</evidence>
<dbReference type="GO" id="GO:0005886">
    <property type="term" value="C:plasma membrane"/>
    <property type="evidence" value="ECO:0007669"/>
    <property type="project" value="UniProtKB-SubCell"/>
</dbReference>
<dbReference type="PANTHER" id="PTHR30151:SF20">
    <property type="entry name" value="ABC TRANSPORTER PERMEASE PROTEIN HI_0355-RELATED"/>
    <property type="match status" value="1"/>
</dbReference>
<evidence type="ECO:0000313" key="10">
    <source>
        <dbReference type="EMBL" id="MCH6264345.1"/>
    </source>
</evidence>
<dbReference type="CDD" id="cd06261">
    <property type="entry name" value="TM_PBP2"/>
    <property type="match status" value="1"/>
</dbReference>
<dbReference type="PROSITE" id="PS50928">
    <property type="entry name" value="ABC_TM1"/>
    <property type="match status" value="1"/>
</dbReference>
<feature type="transmembrane region" description="Helical" evidence="7">
    <location>
        <begin position="68"/>
        <end position="87"/>
    </location>
</feature>
<feature type="domain" description="ABC transmembrane type-1" evidence="8">
    <location>
        <begin position="61"/>
        <end position="241"/>
    </location>
</feature>
<dbReference type="EMBL" id="JAGYPE010000006">
    <property type="protein sequence ID" value="MBS4185594.1"/>
    <property type="molecule type" value="Genomic_DNA"/>
</dbReference>
<evidence type="ECO:0000313" key="11">
    <source>
        <dbReference type="Proteomes" id="UP000677265"/>
    </source>
</evidence>
<dbReference type="EMBL" id="JAGYPE020000002">
    <property type="protein sequence ID" value="MCH6264345.1"/>
    <property type="molecule type" value="Genomic_DNA"/>
</dbReference>
<feature type="transmembrane region" description="Helical" evidence="7">
    <location>
        <begin position="99"/>
        <end position="121"/>
    </location>
</feature>
<keyword evidence="3" id="KW-1003">Cell membrane</keyword>
<dbReference type="InterPro" id="IPR035906">
    <property type="entry name" value="MetI-like_sf"/>
</dbReference>
<evidence type="ECO:0000256" key="5">
    <source>
        <dbReference type="ARBA" id="ARBA00022989"/>
    </source>
</evidence>
<keyword evidence="2 7" id="KW-0813">Transport</keyword>
<evidence type="ECO:0000256" key="4">
    <source>
        <dbReference type="ARBA" id="ARBA00022692"/>
    </source>
</evidence>
<dbReference type="RefSeq" id="WP_213145441.1">
    <property type="nucleotide sequence ID" value="NZ_JAGYPE020000002.1"/>
</dbReference>
<evidence type="ECO:0000256" key="1">
    <source>
        <dbReference type="ARBA" id="ARBA00004651"/>
    </source>
</evidence>
<dbReference type="GO" id="GO:0055085">
    <property type="term" value="P:transmembrane transport"/>
    <property type="evidence" value="ECO:0007669"/>
    <property type="project" value="InterPro"/>
</dbReference>
<evidence type="ECO:0000313" key="9">
    <source>
        <dbReference type="EMBL" id="MBS4185594.1"/>
    </source>
</evidence>
<proteinExistence type="inferred from homology"/>
<dbReference type="PANTHER" id="PTHR30151">
    <property type="entry name" value="ALKANE SULFONATE ABC TRANSPORTER-RELATED, MEMBRANE SUBUNIT"/>
    <property type="match status" value="1"/>
</dbReference>
<dbReference type="AlphaFoldDB" id="A0A942T3I8"/>
<name>A0A942T3I8_9BACI</name>
<sequence>MPKKEFVEIWGLRGVALFLIIICWQGVLWLDLTTEFWISSPVSIIKKFIEYVLNSELWLHTSVTMIETLLGFIIGTVLGVGFAFVVYRWNWLYVALEPFLTAIYSLPRVALAPLFIMWFGIGILSKVILSVSIVFFILFYNTYSGVKSVDKDLVNNVRTMGGSNSLIVRKVILPWCIPWIFSGMKIGLAMSLIGAVVGEMLAAQHGLGFVLARAAGAFETTGVFTVLLILALLAMLLTSIMERMEKHLLKWRQE</sequence>
<feature type="transmembrane region" description="Helical" evidence="7">
    <location>
        <begin position="217"/>
        <end position="240"/>
    </location>
</feature>
<feature type="transmembrane region" description="Helical" evidence="7">
    <location>
        <begin position="127"/>
        <end position="146"/>
    </location>
</feature>
<dbReference type="Proteomes" id="UP000677265">
    <property type="component" value="Unassembled WGS sequence"/>
</dbReference>
<comment type="subcellular location">
    <subcellularLocation>
        <location evidence="1 7">Cell membrane</location>
        <topology evidence="1 7">Multi-pass membrane protein</topology>
    </subcellularLocation>
</comment>
<comment type="similarity">
    <text evidence="7">Belongs to the binding-protein-dependent transport system permease family.</text>
</comment>
<keyword evidence="4 7" id="KW-0812">Transmembrane</keyword>
<organism evidence="9">
    <name type="scientific">Neobacillus citreus</name>
    <dbReference type="NCBI Taxonomy" id="2833578"/>
    <lineage>
        <taxon>Bacteria</taxon>
        <taxon>Bacillati</taxon>
        <taxon>Bacillota</taxon>
        <taxon>Bacilli</taxon>
        <taxon>Bacillales</taxon>
        <taxon>Bacillaceae</taxon>
        <taxon>Neobacillus</taxon>
    </lineage>
</organism>
<comment type="caution">
    <text evidence="9">The sequence shown here is derived from an EMBL/GenBank/DDBJ whole genome shotgun (WGS) entry which is preliminary data.</text>
</comment>
<gene>
    <name evidence="10" type="ORF">KHB02_002220</name>
    <name evidence="9" type="ORF">KHB02_29855</name>
</gene>
<dbReference type="SUPFAM" id="SSF161098">
    <property type="entry name" value="MetI-like"/>
    <property type="match status" value="1"/>
</dbReference>
<reference evidence="9" key="1">
    <citation type="submission" date="2021-05" db="EMBL/GenBank/DDBJ databases">
        <title>Novel Bacillus species.</title>
        <authorList>
            <person name="Liu G."/>
        </authorList>
    </citation>
    <scope>NUCLEOTIDE SEQUENCE</scope>
    <source>
        <strain evidence="9 11">FJAT-50051</strain>
    </source>
</reference>
<evidence type="ECO:0000256" key="7">
    <source>
        <dbReference type="RuleBase" id="RU363032"/>
    </source>
</evidence>
<evidence type="ECO:0000259" key="8">
    <source>
        <dbReference type="PROSITE" id="PS50928"/>
    </source>
</evidence>
<keyword evidence="5 7" id="KW-1133">Transmembrane helix</keyword>